<dbReference type="Gene3D" id="3.30.110.170">
    <property type="entry name" value="Protein of unknown function (DUF541), domain 1"/>
    <property type="match status" value="1"/>
</dbReference>
<dbReference type="Proteomes" id="UP000237222">
    <property type="component" value="Unassembled WGS sequence"/>
</dbReference>
<evidence type="ECO:0008006" key="4">
    <source>
        <dbReference type="Google" id="ProtNLM"/>
    </source>
</evidence>
<evidence type="ECO:0000256" key="1">
    <source>
        <dbReference type="SAM" id="SignalP"/>
    </source>
</evidence>
<dbReference type="Gene3D" id="3.30.70.2970">
    <property type="entry name" value="Protein of unknown function (DUF541), domain 2"/>
    <property type="match status" value="1"/>
</dbReference>
<dbReference type="InterPro" id="IPR052022">
    <property type="entry name" value="26kDa_periplasmic_antigen"/>
</dbReference>
<name>A0A2S4HHF3_9GAMM</name>
<gene>
    <name evidence="2" type="ORF">C0068_07230</name>
</gene>
<evidence type="ECO:0000313" key="3">
    <source>
        <dbReference type="Proteomes" id="UP000237222"/>
    </source>
</evidence>
<proteinExistence type="predicted"/>
<dbReference type="PANTHER" id="PTHR34387">
    <property type="entry name" value="SLR1258 PROTEIN"/>
    <property type="match status" value="1"/>
</dbReference>
<feature type="chain" id="PRO_5015633858" description="SIMPL domain-containing protein" evidence="1">
    <location>
        <begin position="28"/>
        <end position="235"/>
    </location>
</feature>
<dbReference type="OrthoDB" id="5737572at2"/>
<dbReference type="EMBL" id="PQGG01000016">
    <property type="protein sequence ID" value="POP53428.1"/>
    <property type="molecule type" value="Genomic_DNA"/>
</dbReference>
<sequence>MKNRVASILGRQVAFVLCALLPMFAAAATLPDSPHVVVAALGEVEAMPDIAKLQLQISETRDTAVDAKNRVDERTARVLTAVREQGVPDADIRASQIRIYPDYEWQDGKRMLRGQRVERSIDLTLTDLSRYGAVLDGLVQAGITELGNVSFDLSNRDELMAQAVQAAMANANAKAATLAAGFGRRVAGVYHIDEGTSGPIRQERMVMMDAKMSAAPMLLGKETVSASLNVVFLLK</sequence>
<reference evidence="2" key="1">
    <citation type="submission" date="2018-01" db="EMBL/GenBank/DDBJ databases">
        <authorList>
            <person name="Yu X.-D."/>
        </authorList>
    </citation>
    <scope>NUCLEOTIDE SEQUENCE</scope>
    <source>
        <strain evidence="2">ZX-21</strain>
    </source>
</reference>
<dbReference type="InterPro" id="IPR007497">
    <property type="entry name" value="SIMPL/DUF541"/>
</dbReference>
<dbReference type="RefSeq" id="WP_103683823.1">
    <property type="nucleotide sequence ID" value="NZ_PQGG01000016.1"/>
</dbReference>
<protein>
    <recommendedName>
        <fullName evidence="4">SIMPL domain-containing protein</fullName>
    </recommendedName>
</protein>
<organism evidence="2 3">
    <name type="scientific">Zhongshania marina</name>
    <dbReference type="NCBI Taxonomy" id="2304603"/>
    <lineage>
        <taxon>Bacteria</taxon>
        <taxon>Pseudomonadati</taxon>
        <taxon>Pseudomonadota</taxon>
        <taxon>Gammaproteobacteria</taxon>
        <taxon>Cellvibrionales</taxon>
        <taxon>Spongiibacteraceae</taxon>
        <taxon>Zhongshania</taxon>
    </lineage>
</organism>
<accession>A0A2S4HHF3</accession>
<keyword evidence="1" id="KW-0732">Signal</keyword>
<dbReference type="GO" id="GO:0006974">
    <property type="term" value="P:DNA damage response"/>
    <property type="evidence" value="ECO:0007669"/>
    <property type="project" value="TreeGrafter"/>
</dbReference>
<feature type="signal peptide" evidence="1">
    <location>
        <begin position="1"/>
        <end position="27"/>
    </location>
</feature>
<dbReference type="Pfam" id="PF04402">
    <property type="entry name" value="SIMPL"/>
    <property type="match status" value="1"/>
</dbReference>
<dbReference type="AlphaFoldDB" id="A0A2S4HHF3"/>
<evidence type="ECO:0000313" key="2">
    <source>
        <dbReference type="EMBL" id="POP53428.1"/>
    </source>
</evidence>
<comment type="caution">
    <text evidence="2">The sequence shown here is derived from an EMBL/GenBank/DDBJ whole genome shotgun (WGS) entry which is preliminary data.</text>
</comment>
<dbReference type="PANTHER" id="PTHR34387:SF2">
    <property type="entry name" value="SLR1258 PROTEIN"/>
    <property type="match status" value="1"/>
</dbReference>